<evidence type="ECO:0000256" key="8">
    <source>
        <dbReference type="ARBA" id="ARBA00052927"/>
    </source>
</evidence>
<evidence type="ECO:0000256" key="3">
    <source>
        <dbReference type="ARBA" id="ARBA00022692"/>
    </source>
</evidence>
<dbReference type="GO" id="GO:0005737">
    <property type="term" value="C:cytoplasm"/>
    <property type="evidence" value="ECO:0007669"/>
    <property type="project" value="TreeGrafter"/>
</dbReference>
<evidence type="ECO:0000259" key="9">
    <source>
        <dbReference type="PROSITE" id="PS51387"/>
    </source>
</evidence>
<dbReference type="GO" id="GO:0000246">
    <property type="term" value="F:Delta24(24-1) sterol reductase activity"/>
    <property type="evidence" value="ECO:0007669"/>
    <property type="project" value="TreeGrafter"/>
</dbReference>
<dbReference type="GO" id="GO:0050614">
    <property type="term" value="F:Delta24-sterol reductase activity"/>
    <property type="evidence" value="ECO:0007669"/>
    <property type="project" value="UniProtKB-EC"/>
</dbReference>
<dbReference type="EC" id="1.3.1.72" evidence="2"/>
<keyword evidence="3" id="KW-0812">Transmembrane</keyword>
<keyword evidence="6" id="KW-0472">Membrane</keyword>
<evidence type="ECO:0000313" key="10">
    <source>
        <dbReference type="Proteomes" id="UP000046393"/>
    </source>
</evidence>
<dbReference type="InterPro" id="IPR016166">
    <property type="entry name" value="FAD-bd_PCMH"/>
</dbReference>
<organism evidence="10 11">
    <name type="scientific">Syphacia muris</name>
    <dbReference type="NCBI Taxonomy" id="451379"/>
    <lineage>
        <taxon>Eukaryota</taxon>
        <taxon>Metazoa</taxon>
        <taxon>Ecdysozoa</taxon>
        <taxon>Nematoda</taxon>
        <taxon>Chromadorea</taxon>
        <taxon>Rhabditida</taxon>
        <taxon>Spirurina</taxon>
        <taxon>Oxyuridomorpha</taxon>
        <taxon>Oxyuroidea</taxon>
        <taxon>Oxyuridae</taxon>
        <taxon>Syphacia</taxon>
    </lineage>
</organism>
<dbReference type="WBParaSite" id="SMUV_0000344301-mRNA-1">
    <property type="protein sequence ID" value="SMUV_0000344301-mRNA-1"/>
    <property type="gene ID" value="SMUV_0000344301"/>
</dbReference>
<sequence length="432" mass="49252">MVNGFELCKGKTNYKRGCTTINTSDLLDIIEINVDEEYVNVEPLVTIGHLVKALYTRGYSLPVVPELDSLTVGDLIDGCGIGSSSKKYGLFQESCLSFEMVMSDGSLITSSKVKSEVTNPSNLALFYGIPWSYGSLGILVSAKLRIIPLKSFVKLTYIPCFSEEILHDVISEEAADSDNDFVEALLFRKHFGVVVKGTMFDKIDSQDEDCAVTGAWCEEPFYKHVKEIGDKRRIYTEYMPVLHYYHRHSRSIFWGLKKIEYLTNSCVFRHLFGWAMPPKMSLLKMFATHAVQSYYRKHHVTQGILVPLNHLNATIDFIDAEIEVYPIWLCPFALNPTTGFLRQTSGRRLMFCGICVYGDSLKCNAISLDNIKRIEQFVCSVSGFKMFIGKWCMSKSEFWDMFDSSLYDWLRLKYDCREAFPDVYEKICALSA</sequence>
<dbReference type="GO" id="GO:0016020">
    <property type="term" value="C:membrane"/>
    <property type="evidence" value="ECO:0007669"/>
    <property type="project" value="UniProtKB-SubCell"/>
</dbReference>
<accession>A0A0N5AGJ0</accession>
<dbReference type="Proteomes" id="UP000046393">
    <property type="component" value="Unplaced"/>
</dbReference>
<evidence type="ECO:0000313" key="11">
    <source>
        <dbReference type="WBParaSite" id="SMUV_0000344301-mRNA-1"/>
    </source>
</evidence>
<comment type="subcellular location">
    <subcellularLocation>
        <location evidence="1">Membrane</location>
        <topology evidence="1">Single-pass membrane protein</topology>
    </subcellularLocation>
</comment>
<comment type="catalytic activity">
    <reaction evidence="7">
        <text>lanosterol + NADPH + H(+) = 24,25-dihydrolanosterol + NADP(+)</text>
        <dbReference type="Rhea" id="RHEA:33919"/>
        <dbReference type="ChEBI" id="CHEBI:15378"/>
        <dbReference type="ChEBI" id="CHEBI:16521"/>
        <dbReference type="ChEBI" id="CHEBI:28113"/>
        <dbReference type="ChEBI" id="CHEBI:57783"/>
        <dbReference type="ChEBI" id="CHEBI:58349"/>
    </reaction>
    <physiologicalReaction direction="left-to-right" evidence="7">
        <dbReference type="Rhea" id="RHEA:33920"/>
    </physiologicalReaction>
</comment>
<dbReference type="PROSITE" id="PS51387">
    <property type="entry name" value="FAD_PCMH"/>
    <property type="match status" value="1"/>
</dbReference>
<dbReference type="InterPro" id="IPR036318">
    <property type="entry name" value="FAD-bd_PCMH-like_sf"/>
</dbReference>
<dbReference type="Pfam" id="PF01565">
    <property type="entry name" value="FAD_binding_4"/>
    <property type="match status" value="1"/>
</dbReference>
<keyword evidence="4" id="KW-1133">Transmembrane helix</keyword>
<dbReference type="AlphaFoldDB" id="A0A0N5AGJ0"/>
<keyword evidence="5" id="KW-0560">Oxidoreductase</keyword>
<evidence type="ECO:0000256" key="1">
    <source>
        <dbReference type="ARBA" id="ARBA00004167"/>
    </source>
</evidence>
<evidence type="ECO:0000256" key="4">
    <source>
        <dbReference type="ARBA" id="ARBA00022989"/>
    </source>
</evidence>
<dbReference type="STRING" id="451379.A0A0N5AGJ0"/>
<feature type="domain" description="FAD-binding PCMH-type" evidence="9">
    <location>
        <begin position="1"/>
        <end position="149"/>
    </location>
</feature>
<dbReference type="SUPFAM" id="SSF56176">
    <property type="entry name" value="FAD-binding/transporter-associated domain-like"/>
    <property type="match status" value="1"/>
</dbReference>
<evidence type="ECO:0000256" key="7">
    <source>
        <dbReference type="ARBA" id="ARBA00051033"/>
    </source>
</evidence>
<dbReference type="GO" id="GO:0008202">
    <property type="term" value="P:steroid metabolic process"/>
    <property type="evidence" value="ECO:0007669"/>
    <property type="project" value="TreeGrafter"/>
</dbReference>
<protein>
    <recommendedName>
        <fullName evidence="2">Delta(24)-sterol reductase</fullName>
        <ecNumber evidence="2">1.3.1.72</ecNumber>
    </recommendedName>
</protein>
<evidence type="ECO:0000256" key="5">
    <source>
        <dbReference type="ARBA" id="ARBA00023002"/>
    </source>
</evidence>
<evidence type="ECO:0000256" key="6">
    <source>
        <dbReference type="ARBA" id="ARBA00023136"/>
    </source>
</evidence>
<dbReference type="GO" id="GO:0071949">
    <property type="term" value="F:FAD binding"/>
    <property type="evidence" value="ECO:0007669"/>
    <property type="project" value="InterPro"/>
</dbReference>
<reference evidence="11" key="1">
    <citation type="submission" date="2017-02" db="UniProtKB">
        <authorList>
            <consortium name="WormBaseParasite"/>
        </authorList>
    </citation>
    <scope>IDENTIFICATION</scope>
</reference>
<evidence type="ECO:0000256" key="2">
    <source>
        <dbReference type="ARBA" id="ARBA00012405"/>
    </source>
</evidence>
<dbReference type="PANTHER" id="PTHR10801">
    <property type="entry name" value="24-DEHYDROCHOLESTEROL REDUCTASE"/>
    <property type="match status" value="1"/>
</dbReference>
<dbReference type="InterPro" id="IPR006094">
    <property type="entry name" value="Oxid_FAD_bind_N"/>
</dbReference>
<comment type="catalytic activity">
    <reaction evidence="8">
        <text>5alpha-cholest-8-en-3beta-ol + NADP(+) = zymosterol + NADPH + H(+)</text>
        <dbReference type="Rhea" id="RHEA:36399"/>
        <dbReference type="ChEBI" id="CHEBI:15378"/>
        <dbReference type="ChEBI" id="CHEBI:16608"/>
        <dbReference type="ChEBI" id="CHEBI:18252"/>
        <dbReference type="ChEBI" id="CHEBI:57783"/>
        <dbReference type="ChEBI" id="CHEBI:58349"/>
        <dbReference type="EC" id="1.3.1.72"/>
    </reaction>
    <physiologicalReaction direction="right-to-left" evidence="8">
        <dbReference type="Rhea" id="RHEA:36401"/>
    </physiologicalReaction>
</comment>
<dbReference type="Gene3D" id="3.30.465.10">
    <property type="match status" value="1"/>
</dbReference>
<dbReference type="InterPro" id="IPR040165">
    <property type="entry name" value="Diminuto-like"/>
</dbReference>
<dbReference type="InterPro" id="IPR016169">
    <property type="entry name" value="FAD-bd_PCMH_sub2"/>
</dbReference>
<proteinExistence type="predicted"/>
<keyword evidence="10" id="KW-1185">Reference proteome</keyword>
<name>A0A0N5AGJ0_9BILA</name>
<dbReference type="PANTHER" id="PTHR10801:SF0">
    <property type="entry name" value="DELTA(24)-STEROL REDUCTASE"/>
    <property type="match status" value="1"/>
</dbReference>